<feature type="domain" description="F-box" evidence="1">
    <location>
        <begin position="15"/>
        <end position="61"/>
    </location>
</feature>
<dbReference type="EMBL" id="CM001885">
    <property type="protein sequence ID" value="EOY12213.1"/>
    <property type="molecule type" value="Genomic_DNA"/>
</dbReference>
<evidence type="ECO:0000259" key="1">
    <source>
        <dbReference type="PROSITE" id="PS50181"/>
    </source>
</evidence>
<dbReference type="SUPFAM" id="SSF81383">
    <property type="entry name" value="F-box domain"/>
    <property type="match status" value="1"/>
</dbReference>
<dbReference type="Gene3D" id="1.20.1280.50">
    <property type="match status" value="1"/>
</dbReference>
<evidence type="ECO:0000313" key="2">
    <source>
        <dbReference type="EMBL" id="EOY12213.1"/>
    </source>
</evidence>
<dbReference type="GO" id="GO:0004842">
    <property type="term" value="F:ubiquitin-protein transferase activity"/>
    <property type="evidence" value="ECO:0000318"/>
    <property type="project" value="GO_Central"/>
</dbReference>
<accession>A0A061F5S1</accession>
<dbReference type="InterPro" id="IPR001810">
    <property type="entry name" value="F-box_dom"/>
</dbReference>
<proteinExistence type="predicted"/>
<dbReference type="CDD" id="cd09917">
    <property type="entry name" value="F-box_SF"/>
    <property type="match status" value="1"/>
</dbReference>
<dbReference type="HOGENOM" id="CLU_700973_0_0_1"/>
<sequence>MEAMNKNKGKGKEGPYCLCHLPDDLLRIILSYLSVLDYINFRAVCKCWRLAFSKSAAAAVLSQEKPGREPPWFLILMKEPPTDKSFLADIHRRNQHAGTMRDKNPVVQIWVAAALQVRRDRFFRTLLLQSLVQGKDSTPVFGCINISGHNGPALNVVFAKGIFYCLHMHGELIAYDPSRGCYIDLDIQDYIPGYSGMISYPVKRGEQIFPRVHGKRCFEVPLMYSIEPLVAKEIGCQLNYQECEYLFRTDVEEAIVQEKGVVSVDSFNVDAWCAVLGADDDVELRWHWFSSNRTKLYPLDDICGNFDNDCSTFVMWVEPV</sequence>
<dbReference type="Gramene" id="EOY12213">
    <property type="protein sequence ID" value="EOY12213"/>
    <property type="gene ID" value="TCM_030783"/>
</dbReference>
<gene>
    <name evidence="2" type="ORF">TCM_030783</name>
</gene>
<keyword evidence="3" id="KW-1185">Reference proteome</keyword>
<dbReference type="Proteomes" id="UP000026915">
    <property type="component" value="Chromosome 7"/>
</dbReference>
<organism evidence="2 3">
    <name type="scientific">Theobroma cacao</name>
    <name type="common">Cacao</name>
    <name type="synonym">Cocoa</name>
    <dbReference type="NCBI Taxonomy" id="3641"/>
    <lineage>
        <taxon>Eukaryota</taxon>
        <taxon>Viridiplantae</taxon>
        <taxon>Streptophyta</taxon>
        <taxon>Embryophyta</taxon>
        <taxon>Tracheophyta</taxon>
        <taxon>Spermatophyta</taxon>
        <taxon>Magnoliopsida</taxon>
        <taxon>eudicotyledons</taxon>
        <taxon>Gunneridae</taxon>
        <taxon>Pentapetalae</taxon>
        <taxon>rosids</taxon>
        <taxon>malvids</taxon>
        <taxon>Malvales</taxon>
        <taxon>Malvaceae</taxon>
        <taxon>Byttnerioideae</taxon>
        <taxon>Theobroma</taxon>
    </lineage>
</organism>
<dbReference type="InterPro" id="IPR036047">
    <property type="entry name" value="F-box-like_dom_sf"/>
</dbReference>
<protein>
    <recommendedName>
        <fullName evidence="1">F-box domain-containing protein</fullName>
    </recommendedName>
</protein>
<evidence type="ECO:0000313" key="3">
    <source>
        <dbReference type="Proteomes" id="UP000026915"/>
    </source>
</evidence>
<dbReference type="Pfam" id="PF00646">
    <property type="entry name" value="F-box"/>
    <property type="match status" value="1"/>
</dbReference>
<dbReference type="SMART" id="SM00256">
    <property type="entry name" value="FBOX"/>
    <property type="match status" value="1"/>
</dbReference>
<dbReference type="PROSITE" id="PS50181">
    <property type="entry name" value="FBOX"/>
    <property type="match status" value="1"/>
</dbReference>
<dbReference type="GO" id="GO:0031146">
    <property type="term" value="P:SCF-dependent proteasomal ubiquitin-dependent protein catabolic process"/>
    <property type="evidence" value="ECO:0000318"/>
    <property type="project" value="GO_Central"/>
</dbReference>
<reference evidence="2 3" key="1">
    <citation type="journal article" date="2013" name="Genome Biol.">
        <title>The genome sequence of the most widely cultivated cacao type and its use to identify candidate genes regulating pod color.</title>
        <authorList>
            <person name="Motamayor J.C."/>
            <person name="Mockaitis K."/>
            <person name="Schmutz J."/>
            <person name="Haiminen N."/>
            <person name="Iii D.L."/>
            <person name="Cornejo O."/>
            <person name="Findley S.D."/>
            <person name="Zheng P."/>
            <person name="Utro F."/>
            <person name="Royaert S."/>
            <person name="Saski C."/>
            <person name="Jenkins J."/>
            <person name="Podicheti R."/>
            <person name="Zhao M."/>
            <person name="Scheffler B.E."/>
            <person name="Stack J.C."/>
            <person name="Feltus F.A."/>
            <person name="Mustiga G.M."/>
            <person name="Amores F."/>
            <person name="Phillips W."/>
            <person name="Marelli J.P."/>
            <person name="May G.D."/>
            <person name="Shapiro H."/>
            <person name="Ma J."/>
            <person name="Bustamante C.D."/>
            <person name="Schnell R.J."/>
            <person name="Main D."/>
            <person name="Gilbert D."/>
            <person name="Parida L."/>
            <person name="Kuhn D.N."/>
        </authorList>
    </citation>
    <scope>NUCLEOTIDE SEQUENCE [LARGE SCALE GENOMIC DNA]</scope>
    <source>
        <strain evidence="3">cv. Matina 1-6</strain>
    </source>
</reference>
<dbReference type="InParanoid" id="A0A061F5S1"/>
<name>A0A061F5S1_THECC</name>
<dbReference type="AlphaFoldDB" id="A0A061F5S1"/>